<feature type="binding site" evidence="7">
    <location>
        <position position="337"/>
    </location>
    <ligand>
        <name>3-phosphoshikimate</name>
        <dbReference type="ChEBI" id="CHEBI:145989"/>
    </ligand>
</feature>
<evidence type="ECO:0000256" key="2">
    <source>
        <dbReference type="ARBA" id="ARBA00009948"/>
    </source>
</evidence>
<dbReference type="Pfam" id="PF00275">
    <property type="entry name" value="EPSP_synthase"/>
    <property type="match status" value="1"/>
</dbReference>
<protein>
    <recommendedName>
        <fullName evidence="7">3-phosphoshikimate 1-carboxyvinyltransferase</fullName>
        <ecNumber evidence="7">2.5.1.19</ecNumber>
    </recommendedName>
    <alternativeName>
        <fullName evidence="7">5-enolpyruvylshikimate-3-phosphate synthase</fullName>
        <shortName evidence="7">EPSP synthase</shortName>
        <shortName evidence="7">EPSPS</shortName>
    </alternativeName>
</protein>
<comment type="catalytic activity">
    <reaction evidence="6">
        <text>3-phosphoshikimate + phosphoenolpyruvate = 5-O-(1-carboxyvinyl)-3-phosphoshikimate + phosphate</text>
        <dbReference type="Rhea" id="RHEA:21256"/>
        <dbReference type="ChEBI" id="CHEBI:43474"/>
        <dbReference type="ChEBI" id="CHEBI:57701"/>
        <dbReference type="ChEBI" id="CHEBI:58702"/>
        <dbReference type="ChEBI" id="CHEBI:145989"/>
        <dbReference type="EC" id="2.5.1.19"/>
    </reaction>
    <physiologicalReaction direction="left-to-right" evidence="6">
        <dbReference type="Rhea" id="RHEA:21257"/>
    </physiologicalReaction>
</comment>
<evidence type="ECO:0000256" key="4">
    <source>
        <dbReference type="ARBA" id="ARBA00022679"/>
    </source>
</evidence>
<dbReference type="KEGG" id="gfe:Gferi_07725"/>
<evidence type="ECO:0000256" key="7">
    <source>
        <dbReference type="HAMAP-Rule" id="MF_00210"/>
    </source>
</evidence>
<dbReference type="PANTHER" id="PTHR21090:SF5">
    <property type="entry name" value="PENTAFUNCTIONAL AROM POLYPEPTIDE"/>
    <property type="match status" value="1"/>
</dbReference>
<dbReference type="GO" id="GO:0008652">
    <property type="term" value="P:amino acid biosynthetic process"/>
    <property type="evidence" value="ECO:0007669"/>
    <property type="project" value="UniProtKB-KW"/>
</dbReference>
<feature type="binding site" evidence="7">
    <location>
        <position position="25"/>
    </location>
    <ligand>
        <name>3-phosphoshikimate</name>
        <dbReference type="ChEBI" id="CHEBI:145989"/>
    </ligand>
</feature>
<dbReference type="OrthoDB" id="9809920at2"/>
<dbReference type="PANTHER" id="PTHR21090">
    <property type="entry name" value="AROM/DEHYDROQUINATE SYNTHASE"/>
    <property type="match status" value="1"/>
</dbReference>
<feature type="binding site" evidence="7">
    <location>
        <position position="20"/>
    </location>
    <ligand>
        <name>3-phosphoshikimate</name>
        <dbReference type="ChEBI" id="CHEBI:145989"/>
    </ligand>
</feature>
<keyword evidence="10" id="KW-1185">Reference proteome</keyword>
<dbReference type="GO" id="GO:0005737">
    <property type="term" value="C:cytoplasm"/>
    <property type="evidence" value="ECO:0007669"/>
    <property type="project" value="UniProtKB-SubCell"/>
</dbReference>
<keyword evidence="5 7" id="KW-0057">Aromatic amino acid biosynthesis</keyword>
<evidence type="ECO:0000256" key="6">
    <source>
        <dbReference type="ARBA" id="ARBA00044633"/>
    </source>
</evidence>
<feature type="binding site" evidence="7">
    <location>
        <position position="310"/>
    </location>
    <ligand>
        <name>3-phosphoshikimate</name>
        <dbReference type="ChEBI" id="CHEBI:145989"/>
    </ligand>
</feature>
<dbReference type="InterPro" id="IPR001986">
    <property type="entry name" value="Enolpyruvate_Tfrase_dom"/>
</dbReference>
<dbReference type="NCBIfam" id="TIGR01356">
    <property type="entry name" value="aroA"/>
    <property type="match status" value="1"/>
</dbReference>
<dbReference type="EC" id="2.5.1.19" evidence="7"/>
<feature type="active site" description="Proton acceptor" evidence="7">
    <location>
        <position position="310"/>
    </location>
</feature>
<dbReference type="PROSITE" id="PS00885">
    <property type="entry name" value="EPSP_SYNTHASE_2"/>
    <property type="match status" value="1"/>
</dbReference>
<evidence type="ECO:0000259" key="8">
    <source>
        <dbReference type="Pfam" id="PF00275"/>
    </source>
</evidence>
<dbReference type="CDD" id="cd01556">
    <property type="entry name" value="EPSP_synthase"/>
    <property type="match status" value="1"/>
</dbReference>
<feature type="domain" description="Enolpyruvate transferase" evidence="8">
    <location>
        <begin position="6"/>
        <end position="417"/>
    </location>
</feature>
<dbReference type="SUPFAM" id="SSF55205">
    <property type="entry name" value="EPT/RTPC-like"/>
    <property type="match status" value="1"/>
</dbReference>
<dbReference type="Proteomes" id="UP000095743">
    <property type="component" value="Chromosome"/>
</dbReference>
<comment type="subunit">
    <text evidence="7">Monomer.</text>
</comment>
<dbReference type="HAMAP" id="MF_00210">
    <property type="entry name" value="EPSP_synth"/>
    <property type="match status" value="1"/>
</dbReference>
<accession>A0A1D8GEX9</accession>
<evidence type="ECO:0000313" key="9">
    <source>
        <dbReference type="EMBL" id="AOT69469.1"/>
    </source>
</evidence>
<feature type="binding site" evidence="7">
    <location>
        <position position="119"/>
    </location>
    <ligand>
        <name>phosphoenolpyruvate</name>
        <dbReference type="ChEBI" id="CHEBI:58702"/>
    </ligand>
</feature>
<reference evidence="9 10" key="1">
    <citation type="submission" date="2016-09" db="EMBL/GenBank/DDBJ databases">
        <title>Genomic analysis reveals versatility of anaerobic energy metabolism of Geosporobacter ferrireducens IRF9 of phylum Firmicutes.</title>
        <authorList>
            <person name="Kim S.-J."/>
        </authorList>
    </citation>
    <scope>NUCLEOTIDE SEQUENCE [LARGE SCALE GENOMIC DNA]</scope>
    <source>
        <strain evidence="9 10">IRF9</strain>
    </source>
</reference>
<dbReference type="STRING" id="1424294.Gferi_07725"/>
<feature type="binding site" evidence="7">
    <location>
        <position position="21"/>
    </location>
    <ligand>
        <name>3-phosphoshikimate</name>
        <dbReference type="ChEBI" id="CHEBI:145989"/>
    </ligand>
</feature>
<feature type="binding site" evidence="7">
    <location>
        <position position="91"/>
    </location>
    <ligand>
        <name>phosphoenolpyruvate</name>
        <dbReference type="ChEBI" id="CHEBI:58702"/>
    </ligand>
</feature>
<comment type="similarity">
    <text evidence="2 7">Belongs to the EPSP synthase family.</text>
</comment>
<feature type="binding site" evidence="7">
    <location>
        <position position="167"/>
    </location>
    <ligand>
        <name>3-phosphoshikimate</name>
        <dbReference type="ChEBI" id="CHEBI:145989"/>
    </ligand>
</feature>
<comment type="caution">
    <text evidence="7">Lacks conserved residue(s) required for the propagation of feature annotation.</text>
</comment>
<dbReference type="InterPro" id="IPR023193">
    <property type="entry name" value="EPSP_synthase_CS"/>
</dbReference>
<feature type="binding site" evidence="7">
    <location>
        <position position="167"/>
    </location>
    <ligand>
        <name>phosphoenolpyruvate</name>
        <dbReference type="ChEBI" id="CHEBI:58702"/>
    </ligand>
</feature>
<name>A0A1D8GEX9_9FIRM</name>
<evidence type="ECO:0000313" key="10">
    <source>
        <dbReference type="Proteomes" id="UP000095743"/>
    </source>
</evidence>
<dbReference type="GO" id="GO:0003866">
    <property type="term" value="F:3-phosphoshikimate 1-carboxyvinyltransferase activity"/>
    <property type="evidence" value="ECO:0007669"/>
    <property type="project" value="UniProtKB-UniRule"/>
</dbReference>
<comment type="subcellular location">
    <subcellularLocation>
        <location evidence="7">Cytoplasm</location>
    </subcellularLocation>
</comment>
<feature type="binding site" evidence="7">
    <location>
        <position position="165"/>
    </location>
    <ligand>
        <name>3-phosphoshikimate</name>
        <dbReference type="ChEBI" id="CHEBI:145989"/>
    </ligand>
</feature>
<comment type="function">
    <text evidence="7">Catalyzes the transfer of the enolpyruvyl moiety of phosphoenolpyruvate (PEP) to the 5-hydroxyl of shikimate-3-phosphate (S3P) to produce enolpyruvyl shikimate-3-phosphate and inorganic phosphate.</text>
</comment>
<organism evidence="9 10">
    <name type="scientific">Geosporobacter ferrireducens</name>
    <dbReference type="NCBI Taxonomy" id="1424294"/>
    <lineage>
        <taxon>Bacteria</taxon>
        <taxon>Bacillati</taxon>
        <taxon>Bacillota</taxon>
        <taxon>Clostridia</taxon>
        <taxon>Peptostreptococcales</taxon>
        <taxon>Thermotaleaceae</taxon>
        <taxon>Geosporobacter</taxon>
    </lineage>
</organism>
<dbReference type="InterPro" id="IPR013792">
    <property type="entry name" value="RNA3'P_cycl/enolpyr_Trfase_a/b"/>
</dbReference>
<dbReference type="InterPro" id="IPR036968">
    <property type="entry name" value="Enolpyruvate_Tfrase_sf"/>
</dbReference>
<feature type="binding site" evidence="7">
    <location>
        <position position="383"/>
    </location>
    <ligand>
        <name>phosphoenolpyruvate</name>
        <dbReference type="ChEBI" id="CHEBI:58702"/>
    </ligand>
</feature>
<dbReference type="PIRSF" id="PIRSF000505">
    <property type="entry name" value="EPSPS"/>
    <property type="match status" value="1"/>
</dbReference>
<keyword evidence="4 7" id="KW-0808">Transferase</keyword>
<keyword evidence="7" id="KW-0963">Cytoplasm</keyword>
<dbReference type="AlphaFoldDB" id="A0A1D8GEX9"/>
<dbReference type="InterPro" id="IPR006264">
    <property type="entry name" value="EPSP_synthase"/>
</dbReference>
<dbReference type="RefSeq" id="WP_069975172.1">
    <property type="nucleotide sequence ID" value="NZ_CP017269.1"/>
</dbReference>
<proteinExistence type="inferred from homology"/>
<evidence type="ECO:0000256" key="3">
    <source>
        <dbReference type="ARBA" id="ARBA00022605"/>
    </source>
</evidence>
<dbReference type="Gene3D" id="3.65.10.10">
    <property type="entry name" value="Enolpyruvate transferase domain"/>
    <property type="match status" value="2"/>
</dbReference>
<comment type="pathway">
    <text evidence="1 7">Metabolic intermediate biosynthesis; chorismate biosynthesis; chorismate from D-erythrose 4-phosphate and phosphoenolpyruvate: step 6/7.</text>
</comment>
<gene>
    <name evidence="7" type="primary">aroA</name>
    <name evidence="9" type="ORF">Gferi_07725</name>
</gene>
<dbReference type="GO" id="GO:0009073">
    <property type="term" value="P:aromatic amino acid family biosynthetic process"/>
    <property type="evidence" value="ECO:0007669"/>
    <property type="project" value="UniProtKB-KW"/>
</dbReference>
<feature type="binding site" evidence="7">
    <location>
        <position position="341"/>
    </location>
    <ligand>
        <name>phosphoenolpyruvate</name>
        <dbReference type="ChEBI" id="CHEBI:58702"/>
    </ligand>
</feature>
<evidence type="ECO:0000256" key="1">
    <source>
        <dbReference type="ARBA" id="ARBA00004811"/>
    </source>
</evidence>
<evidence type="ECO:0000256" key="5">
    <source>
        <dbReference type="ARBA" id="ARBA00023141"/>
    </source>
</evidence>
<keyword evidence="3 7" id="KW-0028">Amino-acid biosynthesis</keyword>
<dbReference type="EMBL" id="CP017269">
    <property type="protein sequence ID" value="AOT69469.1"/>
    <property type="molecule type" value="Genomic_DNA"/>
</dbReference>
<dbReference type="GO" id="GO:0009423">
    <property type="term" value="P:chorismate biosynthetic process"/>
    <property type="evidence" value="ECO:0007669"/>
    <property type="project" value="UniProtKB-UniRule"/>
</dbReference>
<feature type="binding site" evidence="7">
    <location>
        <position position="20"/>
    </location>
    <ligand>
        <name>phosphoenolpyruvate</name>
        <dbReference type="ChEBI" id="CHEBI:58702"/>
    </ligand>
</feature>
<dbReference type="UniPathway" id="UPA00053">
    <property type="reaction ID" value="UER00089"/>
</dbReference>
<sequence>MKAIIKKNNISGKVMVPGSKSHTIRAVIIATLAEGESIIKNPLTSEDCKSAVRVAEAFGATCEMKNNEWIMQGVNGKLKVPDNVVDCGNSGTTTYIACAMAATIEGATVITGDEQIRRRPINTLLESISETGATAFKTRPSIDAPPVVIKGPMEAKNIRLEGKISPQVSGVLISAPLLSGTTVVDVENPLEISYVKMTLDWMEKHGVHVEHKDDYKRYVIKGPQKYSPVNSVIPSDWSGVAFPLIGAVMTNSEVTIDGVDFNDVQGDKAIVDILISMGADITKDVENHRMTIRGGKPLKGIEVDCKDIPDTLPALSVIGAYASGEMKMTGLEVVRLKETDRVAVMQEELSKMGVEVEVGLDHMTIKGGRGFQGTMVESHDDHRVAMALMMAGLVAEGETIVNDVECANISFPNFINIMNAIGANIEILS</sequence>